<dbReference type="Pfam" id="PF01370">
    <property type="entry name" value="Epimerase"/>
    <property type="match status" value="1"/>
</dbReference>
<gene>
    <name evidence="6" type="ORF">NF685_13545</name>
</gene>
<dbReference type="SUPFAM" id="SSF51658">
    <property type="entry name" value="Xylose isomerase-like"/>
    <property type="match status" value="1"/>
</dbReference>
<name>A0ABT1CJK8_9PROT</name>
<dbReference type="InterPro" id="IPR036291">
    <property type="entry name" value="NAD(P)-bd_dom_sf"/>
</dbReference>
<dbReference type="CDD" id="cd05238">
    <property type="entry name" value="Gne_like_SDR_e"/>
    <property type="match status" value="1"/>
</dbReference>
<sequence>MHVLVLGAAGMLGRKLAESFMGGHDGSFPSIARLTLADIVAPQVPPGADGAVSGVSVDLAMAGEAERLIAERPDIIFHLAAIVSGAAEKDMALGYRVNLDATRALFDAIAKAHEQDGYKPRLVFASSIGVFGRPLPDLIPDSQIPTPESSYGVQKAMVELLLTDYARRGIFDGVAPRLPTLCVRPGRPNAAASGFFSGIIREPLNGMEAVLPVPRSTRHWLASPRAAVHALRHAAVLDYEKLRGRPVFTLPGLSVTVEEQIEALRVIAGDGAVSLIREEPDPFIQHFISSWPKAFDTHWALSLGFVADPSFAAMIEAYIEDDLDGRLPAHEESRPAHAQSQHAVLPQTVSRQSPPRYNARTWPIAAAMIQYPAILPDGRSVQDQPAEEWAATLRDVTRAGFTELDPTDSWLRVADLSPGRRREFLSVCREAGLTIPAISTSRRSVIDPDPEKADAYLAYIHRVIDTAPECGATEIAVGFATALNDAQKKALWFWTAQGHRDPDDASIWKKAVSRIRELADHAQSVGVTLSLEMYEDTYLGTAESSVRFITDVDHPSCGINADIGNLVRLHRPVEHWHGMMSQLAPFLRYWHVKNYLRTEDATTGMIVTAPAPMEQGVISYRAAINMALAHGYNSPFLVEHYGGDGLSVAARNRDYIRGILPL</sequence>
<reference evidence="6 7" key="1">
    <citation type="submission" date="2022-06" db="EMBL/GenBank/DDBJ databases">
        <title>Whole-genome of Asaia lannensis strain LMG 27011T.</title>
        <authorList>
            <person name="Sombolestani A."/>
        </authorList>
    </citation>
    <scope>NUCLEOTIDE SEQUENCE [LARGE SCALE GENOMIC DNA]</scope>
    <source>
        <strain evidence="6 7">NBRC 102526</strain>
    </source>
</reference>
<feature type="region of interest" description="Disordered" evidence="3">
    <location>
        <begin position="330"/>
        <end position="355"/>
    </location>
</feature>
<evidence type="ECO:0000256" key="2">
    <source>
        <dbReference type="ARBA" id="ARBA00023277"/>
    </source>
</evidence>
<feature type="compositionally biased region" description="Polar residues" evidence="3">
    <location>
        <begin position="338"/>
        <end position="355"/>
    </location>
</feature>
<dbReference type="NCBIfam" id="NF043036">
    <property type="entry name" value="ErythonDh"/>
    <property type="match status" value="1"/>
</dbReference>
<feature type="domain" description="NAD-dependent epimerase/dehydratase" evidence="5">
    <location>
        <begin position="3"/>
        <end position="208"/>
    </location>
</feature>
<evidence type="ECO:0000256" key="1">
    <source>
        <dbReference type="ARBA" id="ARBA00022857"/>
    </source>
</evidence>
<accession>A0ABT1CJK8</accession>
<evidence type="ECO:0000313" key="6">
    <source>
        <dbReference type="EMBL" id="MCO6161059.1"/>
    </source>
</evidence>
<dbReference type="Gene3D" id="3.40.50.720">
    <property type="entry name" value="NAD(P)-binding Rossmann-like Domain"/>
    <property type="match status" value="1"/>
</dbReference>
<evidence type="ECO:0000256" key="3">
    <source>
        <dbReference type="SAM" id="MobiDB-lite"/>
    </source>
</evidence>
<evidence type="ECO:0000259" key="4">
    <source>
        <dbReference type="Pfam" id="PF01261"/>
    </source>
</evidence>
<dbReference type="EMBL" id="JAMXQU010000014">
    <property type="protein sequence ID" value="MCO6161059.1"/>
    <property type="molecule type" value="Genomic_DNA"/>
</dbReference>
<dbReference type="Pfam" id="PF01261">
    <property type="entry name" value="AP_endonuc_2"/>
    <property type="match status" value="1"/>
</dbReference>
<keyword evidence="1" id="KW-0521">NADP</keyword>
<dbReference type="Gene3D" id="3.90.25.10">
    <property type="entry name" value="UDP-galactose 4-epimerase, domain 1"/>
    <property type="match status" value="1"/>
</dbReference>
<dbReference type="InterPro" id="IPR036237">
    <property type="entry name" value="Xyl_isomerase-like_sf"/>
</dbReference>
<dbReference type="InterPro" id="IPR001509">
    <property type="entry name" value="Epimerase_deHydtase"/>
</dbReference>
<comment type="caution">
    <text evidence="6">The sequence shown here is derived from an EMBL/GenBank/DDBJ whole genome shotgun (WGS) entry which is preliminary data.</text>
</comment>
<protein>
    <submittedName>
        <fullName evidence="6">TIM barrel protein</fullName>
    </submittedName>
</protein>
<organism evidence="6 7">
    <name type="scientific">Asaia lannensis NBRC 102526</name>
    <dbReference type="NCBI Taxonomy" id="1307926"/>
    <lineage>
        <taxon>Bacteria</taxon>
        <taxon>Pseudomonadati</taxon>
        <taxon>Pseudomonadota</taxon>
        <taxon>Alphaproteobacteria</taxon>
        <taxon>Acetobacterales</taxon>
        <taxon>Acetobacteraceae</taxon>
        <taxon>Asaia</taxon>
    </lineage>
</organism>
<evidence type="ECO:0000313" key="7">
    <source>
        <dbReference type="Proteomes" id="UP001523401"/>
    </source>
</evidence>
<keyword evidence="7" id="KW-1185">Reference proteome</keyword>
<keyword evidence="2" id="KW-0119">Carbohydrate metabolism</keyword>
<dbReference type="PANTHER" id="PTHR43103">
    <property type="entry name" value="NUCLEOSIDE-DIPHOSPHATE-SUGAR EPIMERASE"/>
    <property type="match status" value="1"/>
</dbReference>
<dbReference type="SUPFAM" id="SSF51735">
    <property type="entry name" value="NAD(P)-binding Rossmann-fold domains"/>
    <property type="match status" value="1"/>
</dbReference>
<proteinExistence type="predicted"/>
<dbReference type="Gene3D" id="3.20.20.150">
    <property type="entry name" value="Divalent-metal-dependent TIM barrel enzymes"/>
    <property type="match status" value="1"/>
</dbReference>
<dbReference type="Proteomes" id="UP001523401">
    <property type="component" value="Unassembled WGS sequence"/>
</dbReference>
<evidence type="ECO:0000259" key="5">
    <source>
        <dbReference type="Pfam" id="PF01370"/>
    </source>
</evidence>
<dbReference type="InterPro" id="IPR013022">
    <property type="entry name" value="Xyl_isomerase-like_TIM-brl"/>
</dbReference>
<dbReference type="PANTHER" id="PTHR43103:SF3">
    <property type="entry name" value="ADP-L-GLYCERO-D-MANNO-HEPTOSE-6-EPIMERASE"/>
    <property type="match status" value="1"/>
</dbReference>
<feature type="domain" description="Xylose isomerase-like TIM barrel" evidence="4">
    <location>
        <begin position="396"/>
        <end position="643"/>
    </location>
</feature>
<dbReference type="RefSeq" id="WP_252850040.1">
    <property type="nucleotide sequence ID" value="NZ_BAPW01000001.1"/>
</dbReference>
<dbReference type="InterPro" id="IPR050005">
    <property type="entry name" value="DenD"/>
</dbReference>